<dbReference type="GO" id="GO:0016036">
    <property type="term" value="P:cellular response to phosphate starvation"/>
    <property type="evidence" value="ECO:0007669"/>
    <property type="project" value="TreeGrafter"/>
</dbReference>
<evidence type="ECO:0000256" key="3">
    <source>
        <dbReference type="ARBA" id="ARBA00022553"/>
    </source>
</evidence>
<dbReference type="KEGG" id="ttq:NIES37_71400"/>
<dbReference type="Pfam" id="PF00512">
    <property type="entry name" value="HisKA"/>
    <property type="match status" value="1"/>
</dbReference>
<evidence type="ECO:0000256" key="5">
    <source>
        <dbReference type="ARBA" id="ARBA00022777"/>
    </source>
</evidence>
<dbReference type="CDD" id="cd00075">
    <property type="entry name" value="HATPase"/>
    <property type="match status" value="1"/>
</dbReference>
<dbReference type="SMART" id="SM00387">
    <property type="entry name" value="HATPase_c"/>
    <property type="match status" value="1"/>
</dbReference>
<keyword evidence="3" id="KW-0597">Phosphoprotein</keyword>
<dbReference type="SUPFAM" id="SSF55874">
    <property type="entry name" value="ATPase domain of HSP90 chaperone/DNA topoisomerase II/histidine kinase"/>
    <property type="match status" value="1"/>
</dbReference>
<dbReference type="PANTHER" id="PTHR45453">
    <property type="entry name" value="PHOSPHATE REGULON SENSOR PROTEIN PHOR"/>
    <property type="match status" value="1"/>
</dbReference>
<dbReference type="SMART" id="SM00388">
    <property type="entry name" value="HisKA"/>
    <property type="match status" value="1"/>
</dbReference>
<dbReference type="Gene3D" id="1.10.287.130">
    <property type="match status" value="1"/>
</dbReference>
<evidence type="ECO:0000256" key="4">
    <source>
        <dbReference type="ARBA" id="ARBA00022679"/>
    </source>
</evidence>
<evidence type="ECO:0000256" key="8">
    <source>
        <dbReference type="SAM" id="Phobius"/>
    </source>
</evidence>
<keyword evidence="8" id="KW-0472">Membrane</keyword>
<geneLocation type="plasmid" evidence="11">
    <name>Plasmid2 dna</name>
</geneLocation>
<dbReference type="Pfam" id="PF18719">
    <property type="entry name" value="ArlS_N"/>
    <property type="match status" value="1"/>
</dbReference>
<dbReference type="GO" id="GO:0005886">
    <property type="term" value="C:plasma membrane"/>
    <property type="evidence" value="ECO:0007669"/>
    <property type="project" value="TreeGrafter"/>
</dbReference>
<name>A0A1Z4NBN9_9CYAN</name>
<dbReference type="InterPro" id="IPR050351">
    <property type="entry name" value="BphY/WalK/GraS-like"/>
</dbReference>
<dbReference type="FunFam" id="3.30.565.10:FF:000006">
    <property type="entry name" value="Sensor histidine kinase WalK"/>
    <property type="match status" value="1"/>
</dbReference>
<keyword evidence="8" id="KW-1133">Transmembrane helix</keyword>
<dbReference type="CDD" id="cd00082">
    <property type="entry name" value="HisKA"/>
    <property type="match status" value="1"/>
</dbReference>
<evidence type="ECO:0000313" key="10">
    <source>
        <dbReference type="EMBL" id="BAZ03127.1"/>
    </source>
</evidence>
<dbReference type="Pfam" id="PF02518">
    <property type="entry name" value="HATPase_c"/>
    <property type="match status" value="1"/>
</dbReference>
<organism evidence="10 11">
    <name type="scientific">Tolypothrix tenuis PCC 7101</name>
    <dbReference type="NCBI Taxonomy" id="231146"/>
    <lineage>
        <taxon>Bacteria</taxon>
        <taxon>Bacillati</taxon>
        <taxon>Cyanobacteriota</taxon>
        <taxon>Cyanophyceae</taxon>
        <taxon>Nostocales</taxon>
        <taxon>Tolypothrichaceae</taxon>
        <taxon>Tolypothrix</taxon>
    </lineage>
</organism>
<dbReference type="AlphaFoldDB" id="A0A1Z4NBN9"/>
<dbReference type="InterPro" id="IPR003594">
    <property type="entry name" value="HATPase_dom"/>
</dbReference>
<dbReference type="Gene3D" id="3.30.565.10">
    <property type="entry name" value="Histidine kinase-like ATPase, C-terminal domain"/>
    <property type="match status" value="1"/>
</dbReference>
<evidence type="ECO:0000313" key="11">
    <source>
        <dbReference type="Proteomes" id="UP000218785"/>
    </source>
</evidence>
<keyword evidence="8" id="KW-0812">Transmembrane</keyword>
<evidence type="ECO:0000256" key="7">
    <source>
        <dbReference type="ARBA" id="ARBA00055745"/>
    </source>
</evidence>
<evidence type="ECO:0000259" key="9">
    <source>
        <dbReference type="PROSITE" id="PS50109"/>
    </source>
</evidence>
<comment type="catalytic activity">
    <reaction evidence="1">
        <text>ATP + protein L-histidine = ADP + protein N-phospho-L-histidine.</text>
        <dbReference type="EC" id="2.7.13.3"/>
    </reaction>
</comment>
<evidence type="ECO:0000256" key="1">
    <source>
        <dbReference type="ARBA" id="ARBA00000085"/>
    </source>
</evidence>
<dbReference type="SUPFAM" id="SSF47384">
    <property type="entry name" value="Homodimeric domain of signal transducing histidine kinase"/>
    <property type="match status" value="1"/>
</dbReference>
<dbReference type="InterPro" id="IPR005467">
    <property type="entry name" value="His_kinase_dom"/>
</dbReference>
<feature type="transmembrane region" description="Helical" evidence="8">
    <location>
        <begin position="154"/>
        <end position="174"/>
    </location>
</feature>
<dbReference type="RefSeq" id="WP_096585138.1">
    <property type="nucleotide sequence ID" value="NZ_CAWNJS010000003.1"/>
</dbReference>
<keyword evidence="11" id="KW-1185">Reference proteome</keyword>
<dbReference type="EMBL" id="AP018250">
    <property type="protein sequence ID" value="BAZ03127.1"/>
    <property type="molecule type" value="Genomic_DNA"/>
</dbReference>
<keyword evidence="6" id="KW-0902">Two-component regulatory system</keyword>
<dbReference type="InterPro" id="IPR036890">
    <property type="entry name" value="HATPase_C_sf"/>
</dbReference>
<dbReference type="InterPro" id="IPR003661">
    <property type="entry name" value="HisK_dim/P_dom"/>
</dbReference>
<evidence type="ECO:0000256" key="6">
    <source>
        <dbReference type="ARBA" id="ARBA00023012"/>
    </source>
</evidence>
<dbReference type="PRINTS" id="PR00344">
    <property type="entry name" value="BCTRLSENSOR"/>
</dbReference>
<comment type="function">
    <text evidence="7">Photoreceptor which exists in two forms that are reversibly interconvertible by light: the R form that absorbs maximally in the red region of the spectrum and the FR form that absorbs maximally in the far-red region.</text>
</comment>
<dbReference type="PROSITE" id="PS50109">
    <property type="entry name" value="HIS_KIN"/>
    <property type="match status" value="1"/>
</dbReference>
<dbReference type="InterPro" id="IPR041610">
    <property type="entry name" value="ArlS_N"/>
</dbReference>
<keyword evidence="5 10" id="KW-0418">Kinase</keyword>
<dbReference type="Proteomes" id="UP000218785">
    <property type="component" value="Plasmid plasmid2"/>
</dbReference>
<reference evidence="10 11" key="1">
    <citation type="submission" date="2017-06" db="EMBL/GenBank/DDBJ databases">
        <title>Genome sequencing of cyanobaciteial culture collection at National Institute for Environmental Studies (NIES).</title>
        <authorList>
            <person name="Hirose Y."/>
            <person name="Shimura Y."/>
            <person name="Fujisawa T."/>
            <person name="Nakamura Y."/>
            <person name="Kawachi M."/>
        </authorList>
    </citation>
    <scope>NUCLEOTIDE SEQUENCE [LARGE SCALE GENOMIC DNA]</scope>
    <source>
        <strain evidence="10 11">NIES-37</strain>
        <plasmid evidence="11">Plasmid2 dna</plasmid>
    </source>
</reference>
<proteinExistence type="predicted"/>
<accession>A0A1Z4NBN9</accession>
<dbReference type="GO" id="GO:0004721">
    <property type="term" value="F:phosphoprotein phosphatase activity"/>
    <property type="evidence" value="ECO:0007669"/>
    <property type="project" value="TreeGrafter"/>
</dbReference>
<dbReference type="InterPro" id="IPR004358">
    <property type="entry name" value="Sig_transdc_His_kin-like_C"/>
</dbReference>
<evidence type="ECO:0000256" key="2">
    <source>
        <dbReference type="ARBA" id="ARBA00012438"/>
    </source>
</evidence>
<sequence length="410" mass="45339">MFQQIRYRLLLSYLVVFASLLGIFALAVRIVFAHSLTQQIKDKLTAIGQGAAANIEFEAGRLKVESDFHPQDLIARHQALQWFDTQGHLVTQQGKTVLNSPLLPSKMVEVQSGKVRIQAATIPIIDSDNNQLVGYVRVSQSLEEFDETLKKLDWGLGGGILITLVLSGIGGIFLTRQAMQPIEESFQRLKQFTADASHELRSPLMAIKINAELPLEYPMEIGPKDAEKFQAIASATNQMTRLTEDLLFLARTDKVPNGDWNSLNLTSILENLLLLYKPQAQAKQINLISQLTENLYLMGDSVQLTRLFSNLIENALHYTPLEGVIEIKTTRVGSQIYVKVQDTGMGIAPEHIDKVFERFWRADKSRSYNSGGSGLGLAIAQAIAHNHSGLITVTGQLGVGSCFTVRLPAS</sequence>
<gene>
    <name evidence="10" type="ORF">NIES37_71400</name>
</gene>
<dbReference type="EC" id="2.7.13.3" evidence="2"/>
<keyword evidence="10" id="KW-0614">Plasmid</keyword>
<protein>
    <recommendedName>
        <fullName evidence="2">histidine kinase</fullName>
        <ecNumber evidence="2">2.7.13.3</ecNumber>
    </recommendedName>
</protein>
<keyword evidence="4" id="KW-0808">Transferase</keyword>
<dbReference type="GO" id="GO:0000155">
    <property type="term" value="F:phosphorelay sensor kinase activity"/>
    <property type="evidence" value="ECO:0007669"/>
    <property type="project" value="InterPro"/>
</dbReference>
<feature type="domain" description="Histidine kinase" evidence="9">
    <location>
        <begin position="195"/>
        <end position="410"/>
    </location>
</feature>
<dbReference type="PANTHER" id="PTHR45453:SF1">
    <property type="entry name" value="PHOSPHATE REGULON SENSOR PROTEIN PHOR"/>
    <property type="match status" value="1"/>
</dbReference>
<dbReference type="InterPro" id="IPR036097">
    <property type="entry name" value="HisK_dim/P_sf"/>
</dbReference>